<dbReference type="PANTHER" id="PTHR47129:SF1">
    <property type="entry name" value="NMRA-LIKE DOMAIN-CONTAINING PROTEIN"/>
    <property type="match status" value="1"/>
</dbReference>
<name>A0A2S7C505_9XANT</name>
<sequence>MAHASPLILVTGASGQLGALVVDALLNHVPASRIVATARDTASLAEFAKRDITVRQADYADPHSLDLAFAGVGRVLLVSSNAVGARVEQHRNVIDAAKRAGVELLAYTSILRAETSTLSLAEEHLLTEALLRESGLPHVLLRNGWYTENYTGSIAAEVAHGGAMGSSGEGKLSTATRADYAAAAAAVLASDAPQAGQVYELAGDTAFTMAEYAAALSQLAGKPVVYHDLPEADYAAALVQVGVPAGFAQVLAQCSASSRGGSLFDDSHTLSRLIGRPTTPWRDTVAAALAAAQPAA</sequence>
<feature type="domain" description="NmrA-like" evidence="1">
    <location>
        <begin position="7"/>
        <end position="253"/>
    </location>
</feature>
<dbReference type="SUPFAM" id="SSF51735">
    <property type="entry name" value="NAD(P)-binding Rossmann-fold domains"/>
    <property type="match status" value="1"/>
</dbReference>
<dbReference type="Pfam" id="PF05368">
    <property type="entry name" value="NmrA"/>
    <property type="match status" value="1"/>
</dbReference>
<dbReference type="Proteomes" id="UP000238908">
    <property type="component" value="Unassembled WGS sequence"/>
</dbReference>
<dbReference type="Gene3D" id="3.90.25.10">
    <property type="entry name" value="UDP-galactose 4-epimerase, domain 1"/>
    <property type="match status" value="1"/>
</dbReference>
<dbReference type="GeneID" id="95582590"/>
<proteinExistence type="predicted"/>
<dbReference type="RefSeq" id="WP_104615225.1">
    <property type="nucleotide sequence ID" value="NZ_CP103837.1"/>
</dbReference>
<keyword evidence="5" id="KW-1185">Reference proteome</keyword>
<evidence type="ECO:0000313" key="4">
    <source>
        <dbReference type="Proteomes" id="UP000238908"/>
    </source>
</evidence>
<evidence type="ECO:0000259" key="1">
    <source>
        <dbReference type="Pfam" id="PF05368"/>
    </source>
</evidence>
<dbReference type="Gene3D" id="3.40.50.720">
    <property type="entry name" value="NAD(P)-binding Rossmann-like Domain"/>
    <property type="match status" value="1"/>
</dbReference>
<dbReference type="Proteomes" id="UP001304534">
    <property type="component" value="Chromosome"/>
</dbReference>
<dbReference type="InterPro" id="IPR052718">
    <property type="entry name" value="NmrA-type_oxidoreductase"/>
</dbReference>
<evidence type="ECO:0000313" key="3">
    <source>
        <dbReference type="EMBL" id="WOB26792.1"/>
    </source>
</evidence>
<dbReference type="InterPro" id="IPR008030">
    <property type="entry name" value="NmrA-like"/>
</dbReference>
<dbReference type="InterPro" id="IPR036291">
    <property type="entry name" value="NAD(P)-bd_dom_sf"/>
</dbReference>
<reference evidence="2 4" key="1">
    <citation type="submission" date="2016-08" db="EMBL/GenBank/DDBJ databases">
        <authorList>
            <person name="Seilhamer J.J."/>
        </authorList>
    </citation>
    <scope>NUCLEOTIDE SEQUENCE [LARGE SCALE GENOMIC DNA]</scope>
    <source>
        <strain evidence="2 4">CFBP7245</strain>
    </source>
</reference>
<dbReference type="EMBL" id="MDEE01000009">
    <property type="protein sequence ID" value="PPU56666.1"/>
    <property type="molecule type" value="Genomic_DNA"/>
</dbReference>
<dbReference type="EMBL" id="CP103840">
    <property type="protein sequence ID" value="WOB26792.1"/>
    <property type="molecule type" value="Genomic_DNA"/>
</dbReference>
<dbReference type="AlphaFoldDB" id="A0A2S7C505"/>
<dbReference type="PANTHER" id="PTHR47129">
    <property type="entry name" value="QUINONE OXIDOREDUCTASE 2"/>
    <property type="match status" value="1"/>
</dbReference>
<gene>
    <name evidence="3" type="ORF">NYR99_01930</name>
    <name evidence="2" type="ORF">XdyCFBP7245_08240</name>
</gene>
<protein>
    <submittedName>
        <fullName evidence="2">NAD(P)-dependent oxidoreductase</fullName>
    </submittedName>
    <submittedName>
        <fullName evidence="3">SDR family oxidoreductase</fullName>
    </submittedName>
</protein>
<dbReference type="CDD" id="cd05269">
    <property type="entry name" value="TMR_SDR_a"/>
    <property type="match status" value="1"/>
</dbReference>
<evidence type="ECO:0000313" key="2">
    <source>
        <dbReference type="EMBL" id="PPU56666.1"/>
    </source>
</evidence>
<reference evidence="3 5" key="2">
    <citation type="submission" date="2022-08" db="EMBL/GenBank/DDBJ databases">
        <title>Whole genome sequencing-based tracing of a 2022 introduction and outbreak of Xanthomonas hortorum pv. pelargonii.</title>
        <authorList>
            <person name="Iruegas-Bocardo F."/>
            <person name="Weisberg A.K."/>
            <person name="Riutta E.R."/>
            <person name="Kilday K."/>
            <person name="Bonkowski J.C."/>
            <person name="Creswell T."/>
            <person name="Daughtrey M.L."/>
            <person name="Rane K."/>
            <person name="Grunwald N.J."/>
            <person name="Chang J.H."/>
            <person name="Putnam M.L."/>
        </authorList>
    </citation>
    <scope>NUCLEOTIDE SEQUENCE [LARGE SCALE GENOMIC DNA]</scope>
    <source>
        <strain evidence="3 5">22-325</strain>
    </source>
</reference>
<evidence type="ECO:0000313" key="5">
    <source>
        <dbReference type="Proteomes" id="UP001304534"/>
    </source>
</evidence>
<accession>A0A2S7C505</accession>
<organism evidence="2 4">
    <name type="scientific">Xanthomonas dyei</name>
    <dbReference type="NCBI Taxonomy" id="743699"/>
    <lineage>
        <taxon>Bacteria</taxon>
        <taxon>Pseudomonadati</taxon>
        <taxon>Pseudomonadota</taxon>
        <taxon>Gammaproteobacteria</taxon>
        <taxon>Lysobacterales</taxon>
        <taxon>Lysobacteraceae</taxon>
        <taxon>Xanthomonas</taxon>
    </lineage>
</organism>